<organism evidence="2 3">
    <name type="scientific">Pseudomonas asuensis</name>
    <dbReference type="NCBI Taxonomy" id="1825787"/>
    <lineage>
        <taxon>Bacteria</taxon>
        <taxon>Pseudomonadati</taxon>
        <taxon>Pseudomonadota</taxon>
        <taxon>Gammaproteobacteria</taxon>
        <taxon>Pseudomonadales</taxon>
        <taxon>Pseudomonadaceae</taxon>
        <taxon>Pseudomonas</taxon>
    </lineage>
</organism>
<dbReference type="RefSeq" id="WP_188868692.1">
    <property type="nucleotide sequence ID" value="NZ_BMNW01000032.1"/>
</dbReference>
<dbReference type="EMBL" id="BMNW01000032">
    <property type="protein sequence ID" value="GGM32247.1"/>
    <property type="molecule type" value="Genomic_DNA"/>
</dbReference>
<keyword evidence="1" id="KW-0812">Transmembrane</keyword>
<feature type="transmembrane region" description="Helical" evidence="1">
    <location>
        <begin position="24"/>
        <end position="53"/>
    </location>
</feature>
<reference evidence="3" key="1">
    <citation type="journal article" date="2019" name="Int. J. Syst. Evol. Microbiol.">
        <title>The Global Catalogue of Microorganisms (GCM) 10K type strain sequencing project: providing services to taxonomists for standard genome sequencing and annotation.</title>
        <authorList>
            <consortium name="The Broad Institute Genomics Platform"/>
            <consortium name="The Broad Institute Genome Sequencing Center for Infectious Disease"/>
            <person name="Wu L."/>
            <person name="Ma J."/>
        </authorList>
    </citation>
    <scope>NUCLEOTIDE SEQUENCE [LARGE SCALE GENOMIC DNA]</scope>
    <source>
        <strain evidence="3">JCM 13501</strain>
    </source>
</reference>
<gene>
    <name evidence="2" type="ORF">GCM10009425_48460</name>
</gene>
<proteinExistence type="predicted"/>
<keyword evidence="1" id="KW-1133">Transmembrane helix</keyword>
<evidence type="ECO:0000256" key="1">
    <source>
        <dbReference type="SAM" id="Phobius"/>
    </source>
</evidence>
<keyword evidence="1" id="KW-0472">Membrane</keyword>
<evidence type="ECO:0000313" key="3">
    <source>
        <dbReference type="Proteomes" id="UP000616499"/>
    </source>
</evidence>
<dbReference type="Proteomes" id="UP000616499">
    <property type="component" value="Unassembled WGS sequence"/>
</dbReference>
<accession>A0ABQ2H551</accession>
<protein>
    <submittedName>
        <fullName evidence="2">Uncharacterized protein</fullName>
    </submittedName>
</protein>
<comment type="caution">
    <text evidence="2">The sequence shown here is derived from an EMBL/GenBank/DDBJ whole genome shotgun (WGS) entry which is preliminary data.</text>
</comment>
<sequence>MTIRSARRDLQEQKREKLDRQRKMTISGALLGAAIPFMPALIVVAMGLAAAYLTLGISAQAIEIDQPLVWDSQLEESELTDCDLRRNTYFGQIMSYQECKDNIEQVRNEKIE</sequence>
<name>A0ABQ2H551_9PSED</name>
<evidence type="ECO:0000313" key="2">
    <source>
        <dbReference type="EMBL" id="GGM32247.1"/>
    </source>
</evidence>
<keyword evidence="3" id="KW-1185">Reference proteome</keyword>